<evidence type="ECO:0000259" key="8">
    <source>
        <dbReference type="PROSITE" id="PS50893"/>
    </source>
</evidence>
<dbReference type="InterPro" id="IPR003593">
    <property type="entry name" value="AAA+_ATPase"/>
</dbReference>
<dbReference type="PANTHER" id="PTHR43394">
    <property type="entry name" value="ATP-DEPENDENT PERMEASE MDL1, MITOCHONDRIAL"/>
    <property type="match status" value="1"/>
</dbReference>
<feature type="domain" description="ABC transmembrane type-1" evidence="9">
    <location>
        <begin position="22"/>
        <end position="311"/>
    </location>
</feature>
<dbReference type="InterPro" id="IPR027417">
    <property type="entry name" value="P-loop_NTPase"/>
</dbReference>
<dbReference type="SUPFAM" id="SSF90123">
    <property type="entry name" value="ABC transporter transmembrane region"/>
    <property type="match status" value="1"/>
</dbReference>
<accession>A0ABX2SZX6</accession>
<feature type="transmembrane region" description="Helical" evidence="7">
    <location>
        <begin position="62"/>
        <end position="81"/>
    </location>
</feature>
<keyword evidence="3" id="KW-0547">Nucleotide-binding</keyword>
<comment type="caution">
    <text evidence="10">The sequence shown here is derived from an EMBL/GenBank/DDBJ whole genome shotgun (WGS) entry which is preliminary data.</text>
</comment>
<dbReference type="Pfam" id="PF00005">
    <property type="entry name" value="ABC_tran"/>
    <property type="match status" value="1"/>
</dbReference>
<dbReference type="PROSITE" id="PS50893">
    <property type="entry name" value="ABC_TRANSPORTER_2"/>
    <property type="match status" value="1"/>
</dbReference>
<feature type="domain" description="ABC transporter" evidence="8">
    <location>
        <begin position="344"/>
        <end position="574"/>
    </location>
</feature>
<evidence type="ECO:0000256" key="6">
    <source>
        <dbReference type="ARBA" id="ARBA00023136"/>
    </source>
</evidence>
<evidence type="ECO:0000256" key="5">
    <source>
        <dbReference type="ARBA" id="ARBA00022989"/>
    </source>
</evidence>
<dbReference type="InterPro" id="IPR011527">
    <property type="entry name" value="ABC1_TM_dom"/>
</dbReference>
<dbReference type="Gene3D" id="3.40.50.300">
    <property type="entry name" value="P-loop containing nucleotide triphosphate hydrolases"/>
    <property type="match status" value="1"/>
</dbReference>
<name>A0ABX2SZX6_9BACL</name>
<dbReference type="Pfam" id="PF00664">
    <property type="entry name" value="ABC_membrane"/>
    <property type="match status" value="1"/>
</dbReference>
<keyword evidence="11" id="KW-1185">Reference proteome</keyword>
<dbReference type="Gene3D" id="1.20.1560.10">
    <property type="entry name" value="ABC transporter type 1, transmembrane domain"/>
    <property type="match status" value="1"/>
</dbReference>
<dbReference type="RefSeq" id="WP_179941653.1">
    <property type="nucleotide sequence ID" value="NZ_JACBYF010000015.1"/>
</dbReference>
<dbReference type="GO" id="GO:0005524">
    <property type="term" value="F:ATP binding"/>
    <property type="evidence" value="ECO:0007669"/>
    <property type="project" value="UniProtKB-KW"/>
</dbReference>
<evidence type="ECO:0000256" key="1">
    <source>
        <dbReference type="ARBA" id="ARBA00004651"/>
    </source>
</evidence>
<feature type="transmembrane region" description="Helical" evidence="7">
    <location>
        <begin position="249"/>
        <end position="270"/>
    </location>
</feature>
<dbReference type="SUPFAM" id="SSF52540">
    <property type="entry name" value="P-loop containing nucleoside triphosphate hydrolases"/>
    <property type="match status" value="1"/>
</dbReference>
<dbReference type="PANTHER" id="PTHR43394:SF1">
    <property type="entry name" value="ATP-BINDING CASSETTE SUB-FAMILY B MEMBER 10, MITOCHONDRIAL"/>
    <property type="match status" value="1"/>
</dbReference>
<dbReference type="InterPro" id="IPR039421">
    <property type="entry name" value="Type_1_exporter"/>
</dbReference>
<evidence type="ECO:0000256" key="2">
    <source>
        <dbReference type="ARBA" id="ARBA00022692"/>
    </source>
</evidence>
<sequence length="580" mass="65793">MKNSKALFQFIPYMKEAKRDYILGFITAIFGVGGSVIAVYLLSKVFDNVEGSTSEQIFKRAVIIALGYGVVLIFSGFMTYIRNIYLVKGANNVYVSIQTKIYDHIQNLPIKYFDNMPAGSVVSRITSDANVIRTFFVNTFVNIVVIVLKLVFIYGVLFSVNLLFGLVMLLIIPLMYFIMYMYNKLNTNNVLKYRKANTQCSAAINEGYQNLEVIKAFNKEQESIDYWKSFNDERYKYGSKINVLDSTMLHTFTGFLNVIFFAGIIFYYSYSHFNDNKYGVTIGMVYLFINYTQDIIYRITDLTMEISLYTRAVGAAVNIQEVLDLQVEEDTAKISSKENFLGNIKFENVYFAYKEDNYVLKNINLDIKENQTVAFVGSTGSGKSTVMNLLIKFYEADKGTVYVSGEDIKNYNRAYLRENVSIVLQDSFLFEGSLLENIEPNGNRELALSALERVGGSFILEQGRTLDSKVEVGGSNFSTGEKQLICLARALAKNPKILILDESTANVDSETEQYVSKAVEELKHGRTTLIIAHRLSTIKNADCIYVLHRGELVESGNHQQLIALNGRYKKMYETQVGRVD</sequence>
<gene>
    <name evidence="10" type="ORF">HZY85_06670</name>
</gene>
<dbReference type="InterPro" id="IPR003439">
    <property type="entry name" value="ABC_transporter-like_ATP-bd"/>
</dbReference>
<feature type="transmembrane region" description="Helical" evidence="7">
    <location>
        <begin position="21"/>
        <end position="42"/>
    </location>
</feature>
<keyword evidence="6 7" id="KW-0472">Membrane</keyword>
<evidence type="ECO:0000313" key="11">
    <source>
        <dbReference type="Proteomes" id="UP000531840"/>
    </source>
</evidence>
<evidence type="ECO:0000313" key="10">
    <source>
        <dbReference type="EMBL" id="NYS47869.1"/>
    </source>
</evidence>
<protein>
    <submittedName>
        <fullName evidence="10">ABC transporter ATP-binding protein</fullName>
    </submittedName>
</protein>
<keyword evidence="5 7" id="KW-1133">Transmembrane helix</keyword>
<evidence type="ECO:0000256" key="7">
    <source>
        <dbReference type="SAM" id="Phobius"/>
    </source>
</evidence>
<comment type="subcellular location">
    <subcellularLocation>
        <location evidence="1">Cell membrane</location>
        <topology evidence="1">Multi-pass membrane protein</topology>
    </subcellularLocation>
</comment>
<evidence type="ECO:0000256" key="3">
    <source>
        <dbReference type="ARBA" id="ARBA00022741"/>
    </source>
</evidence>
<organism evidence="10 11">
    <name type="scientific">Gemelliphila palaticanis</name>
    <dbReference type="NCBI Taxonomy" id="81950"/>
    <lineage>
        <taxon>Bacteria</taxon>
        <taxon>Bacillati</taxon>
        <taxon>Bacillota</taxon>
        <taxon>Bacilli</taxon>
        <taxon>Bacillales</taxon>
        <taxon>Gemellaceae</taxon>
        <taxon>Gemelliphila</taxon>
    </lineage>
</organism>
<dbReference type="InterPro" id="IPR036640">
    <property type="entry name" value="ABC1_TM_sf"/>
</dbReference>
<feature type="transmembrane region" description="Helical" evidence="7">
    <location>
        <begin position="135"/>
        <end position="156"/>
    </location>
</feature>
<evidence type="ECO:0000256" key="4">
    <source>
        <dbReference type="ARBA" id="ARBA00022840"/>
    </source>
</evidence>
<dbReference type="PROSITE" id="PS50929">
    <property type="entry name" value="ABC_TM1F"/>
    <property type="match status" value="1"/>
</dbReference>
<evidence type="ECO:0000259" key="9">
    <source>
        <dbReference type="PROSITE" id="PS50929"/>
    </source>
</evidence>
<dbReference type="SMART" id="SM00382">
    <property type="entry name" value="AAA"/>
    <property type="match status" value="1"/>
</dbReference>
<keyword evidence="4 10" id="KW-0067">ATP-binding</keyword>
<keyword evidence="2 7" id="KW-0812">Transmembrane</keyword>
<dbReference type="EMBL" id="JACBYF010000015">
    <property type="protein sequence ID" value="NYS47869.1"/>
    <property type="molecule type" value="Genomic_DNA"/>
</dbReference>
<proteinExistence type="predicted"/>
<dbReference type="Proteomes" id="UP000531840">
    <property type="component" value="Unassembled WGS sequence"/>
</dbReference>
<feature type="transmembrane region" description="Helical" evidence="7">
    <location>
        <begin position="162"/>
        <end position="182"/>
    </location>
</feature>
<reference evidence="10 11" key="1">
    <citation type="submission" date="2020-07" db="EMBL/GenBank/DDBJ databases">
        <title>MOT database genomes.</title>
        <authorList>
            <person name="Joseph S."/>
            <person name="Aduse-Opoku J."/>
            <person name="Hashim A."/>
            <person name="Wade W."/>
            <person name="Curtis M."/>
        </authorList>
    </citation>
    <scope>NUCLEOTIDE SEQUENCE [LARGE SCALE GENOMIC DNA]</scope>
    <source>
        <strain evidence="10 11">CIP 106318</strain>
    </source>
</reference>